<dbReference type="EMBL" id="CAJOBJ010005450">
    <property type="protein sequence ID" value="CAF4031878.1"/>
    <property type="molecule type" value="Genomic_DNA"/>
</dbReference>
<dbReference type="EMBL" id="CAJNOW010018647">
    <property type="protein sequence ID" value="CAF1666899.1"/>
    <property type="molecule type" value="Genomic_DNA"/>
</dbReference>
<evidence type="ECO:0000259" key="6">
    <source>
        <dbReference type="PROSITE" id="PS50262"/>
    </source>
</evidence>
<comment type="subcellular location">
    <subcellularLocation>
        <location evidence="1">Membrane</location>
    </subcellularLocation>
</comment>
<dbReference type="GO" id="GO:0016020">
    <property type="term" value="C:membrane"/>
    <property type="evidence" value="ECO:0007669"/>
    <property type="project" value="UniProtKB-SubCell"/>
</dbReference>
<gene>
    <name evidence="8" type="ORF">GIL414_LOCUS13441</name>
    <name evidence="7" type="ORF">KQP761_LOCUS33312</name>
</gene>
<evidence type="ECO:0000256" key="2">
    <source>
        <dbReference type="ARBA" id="ARBA00022692"/>
    </source>
</evidence>
<evidence type="ECO:0000313" key="8">
    <source>
        <dbReference type="EMBL" id="CAF4031878.1"/>
    </source>
</evidence>
<dbReference type="OrthoDB" id="10021316at2759"/>
<keyword evidence="3 5" id="KW-1133">Transmembrane helix</keyword>
<dbReference type="InterPro" id="IPR017452">
    <property type="entry name" value="GPCR_Rhodpsn_7TM"/>
</dbReference>
<feature type="transmembrane region" description="Helical" evidence="5">
    <location>
        <begin position="79"/>
        <end position="100"/>
    </location>
</feature>
<evidence type="ECO:0000313" key="9">
    <source>
        <dbReference type="Proteomes" id="UP000663834"/>
    </source>
</evidence>
<evidence type="ECO:0000256" key="3">
    <source>
        <dbReference type="ARBA" id="ARBA00022989"/>
    </source>
</evidence>
<sequence>MVAVSVTLLIHISIGIGTILYSLNPINASLLSSNYYKIRIYITQSTAVMYRWYVVAASFDRCTLSSRNLRLKYFAQINITRRTLVGIVIIWIVLPVHNLIYNTSNLNFVDFTYNIPLLFYHSFFTFTTGCTVPVSITIVCSLVIYHNLVVKRERRHVITNLHRGFNTNVMEQEERRDRQVLLVLIVQIIAFIITIIPFIASYFYNAATLNIKNQSIERVSIEKFVAYLASLTIYLFPAISFYLYTMAFNIFRNELKKINTTHTTMSLSTS</sequence>
<proteinExistence type="predicted"/>
<keyword evidence="2 5" id="KW-0812">Transmembrane</keyword>
<dbReference type="Gene3D" id="1.20.1070.10">
    <property type="entry name" value="Rhodopsin 7-helix transmembrane proteins"/>
    <property type="match status" value="1"/>
</dbReference>
<organism evidence="7 9">
    <name type="scientific">Rotaria magnacalcarata</name>
    <dbReference type="NCBI Taxonomy" id="392030"/>
    <lineage>
        <taxon>Eukaryota</taxon>
        <taxon>Metazoa</taxon>
        <taxon>Spiralia</taxon>
        <taxon>Gnathifera</taxon>
        <taxon>Rotifera</taxon>
        <taxon>Eurotatoria</taxon>
        <taxon>Bdelloidea</taxon>
        <taxon>Philodinida</taxon>
        <taxon>Philodinidae</taxon>
        <taxon>Rotaria</taxon>
    </lineage>
</organism>
<name>A0A816FW39_9BILA</name>
<feature type="transmembrane region" description="Helical" evidence="5">
    <location>
        <begin position="180"/>
        <end position="204"/>
    </location>
</feature>
<dbReference type="PROSITE" id="PS50262">
    <property type="entry name" value="G_PROTEIN_RECEP_F1_2"/>
    <property type="match status" value="1"/>
</dbReference>
<evidence type="ECO:0000256" key="4">
    <source>
        <dbReference type="ARBA" id="ARBA00023136"/>
    </source>
</evidence>
<reference evidence="7" key="1">
    <citation type="submission" date="2021-02" db="EMBL/GenBank/DDBJ databases">
        <authorList>
            <person name="Nowell W R."/>
        </authorList>
    </citation>
    <scope>NUCLEOTIDE SEQUENCE</scope>
</reference>
<keyword evidence="4 5" id="KW-0472">Membrane</keyword>
<accession>A0A816FW39</accession>
<feature type="transmembrane region" description="Helical" evidence="5">
    <location>
        <begin position="120"/>
        <end position="145"/>
    </location>
</feature>
<feature type="transmembrane region" description="Helical" evidence="5">
    <location>
        <begin position="224"/>
        <end position="244"/>
    </location>
</feature>
<dbReference type="Proteomes" id="UP000681720">
    <property type="component" value="Unassembled WGS sequence"/>
</dbReference>
<evidence type="ECO:0000256" key="1">
    <source>
        <dbReference type="ARBA" id="ARBA00004370"/>
    </source>
</evidence>
<evidence type="ECO:0000256" key="5">
    <source>
        <dbReference type="SAM" id="Phobius"/>
    </source>
</evidence>
<dbReference type="SUPFAM" id="SSF81321">
    <property type="entry name" value="Family A G protein-coupled receptor-like"/>
    <property type="match status" value="1"/>
</dbReference>
<dbReference type="AlphaFoldDB" id="A0A816FW39"/>
<feature type="domain" description="G-protein coupled receptors family 1 profile" evidence="6">
    <location>
        <begin position="1"/>
        <end position="244"/>
    </location>
</feature>
<protein>
    <recommendedName>
        <fullName evidence="6">G-protein coupled receptors family 1 profile domain-containing protein</fullName>
    </recommendedName>
</protein>
<comment type="caution">
    <text evidence="7">The sequence shown here is derived from an EMBL/GenBank/DDBJ whole genome shotgun (WGS) entry which is preliminary data.</text>
</comment>
<evidence type="ECO:0000313" key="7">
    <source>
        <dbReference type="EMBL" id="CAF1666899.1"/>
    </source>
</evidence>
<dbReference type="Proteomes" id="UP000663834">
    <property type="component" value="Unassembled WGS sequence"/>
</dbReference>